<keyword evidence="1 5" id="KW-0678">Repressor</keyword>
<dbReference type="Proteomes" id="UP000183504">
    <property type="component" value="Unassembled WGS sequence"/>
</dbReference>
<evidence type="ECO:0000256" key="1">
    <source>
        <dbReference type="ARBA" id="ARBA00022491"/>
    </source>
</evidence>
<dbReference type="GO" id="GO:0045892">
    <property type="term" value="P:negative regulation of DNA-templated transcription"/>
    <property type="evidence" value="ECO:0007669"/>
    <property type="project" value="UniProtKB-UniRule"/>
</dbReference>
<evidence type="ECO:0000256" key="3">
    <source>
        <dbReference type="ARBA" id="ARBA00023016"/>
    </source>
</evidence>
<keyword evidence="2 5" id="KW-0805">Transcription regulation</keyword>
<dbReference type="HAMAP" id="MF_00081">
    <property type="entry name" value="HrcA"/>
    <property type="match status" value="1"/>
</dbReference>
<evidence type="ECO:0000313" key="9">
    <source>
        <dbReference type="Proteomes" id="UP000183504"/>
    </source>
</evidence>
<gene>
    <name evidence="5 8" type="primary">hrcA</name>
    <name evidence="8" type="ORF">SSV_1845</name>
</gene>
<dbReference type="PIRSF" id="PIRSF005485">
    <property type="entry name" value="HrcA"/>
    <property type="match status" value="1"/>
</dbReference>
<comment type="similarity">
    <text evidence="5">Belongs to the HrcA family.</text>
</comment>
<dbReference type="PANTHER" id="PTHR34824">
    <property type="entry name" value="HEAT-INDUCIBLE TRANSCRIPTION REPRESSOR HRCA"/>
    <property type="match status" value="1"/>
</dbReference>
<dbReference type="NCBIfam" id="TIGR00331">
    <property type="entry name" value="hrcA"/>
    <property type="match status" value="1"/>
</dbReference>
<dbReference type="PANTHER" id="PTHR34824:SF1">
    <property type="entry name" value="HEAT-INDUCIBLE TRANSCRIPTION REPRESSOR HRCA"/>
    <property type="match status" value="1"/>
</dbReference>
<organism evidence="8 9">
    <name type="scientific">Streptococcus sanguinis</name>
    <dbReference type="NCBI Taxonomy" id="1305"/>
    <lineage>
        <taxon>Bacteria</taxon>
        <taxon>Bacillati</taxon>
        <taxon>Bacillota</taxon>
        <taxon>Bacilli</taxon>
        <taxon>Lactobacillales</taxon>
        <taxon>Streptococcaceae</taxon>
        <taxon>Streptococcus</taxon>
    </lineage>
</organism>
<evidence type="ECO:0000256" key="2">
    <source>
        <dbReference type="ARBA" id="ARBA00023015"/>
    </source>
</evidence>
<dbReference type="InterPro" id="IPR029016">
    <property type="entry name" value="GAF-like_dom_sf"/>
</dbReference>
<dbReference type="Pfam" id="PF03444">
    <property type="entry name" value="WHD_HrcA"/>
    <property type="match status" value="1"/>
</dbReference>
<proteinExistence type="inferred from homology"/>
<name>A0A0B7GT02_STRSA</name>
<dbReference type="Gene3D" id="3.30.450.40">
    <property type="match status" value="1"/>
</dbReference>
<evidence type="ECO:0000259" key="6">
    <source>
        <dbReference type="Pfam" id="PF01628"/>
    </source>
</evidence>
<evidence type="ECO:0000313" key="8">
    <source>
        <dbReference type="EMBL" id="CEL91124.1"/>
    </source>
</evidence>
<keyword evidence="3 5" id="KW-0346">Stress response</keyword>
<dbReference type="InterPro" id="IPR036388">
    <property type="entry name" value="WH-like_DNA-bd_sf"/>
</dbReference>
<evidence type="ECO:0000259" key="7">
    <source>
        <dbReference type="Pfam" id="PF03444"/>
    </source>
</evidence>
<accession>A0A0B7GT02</accession>
<dbReference type="AlphaFoldDB" id="A0A0B7GT02"/>
<dbReference type="Pfam" id="PF01628">
    <property type="entry name" value="HrcA"/>
    <property type="match status" value="1"/>
</dbReference>
<dbReference type="InterPro" id="IPR002571">
    <property type="entry name" value="HrcA"/>
</dbReference>
<dbReference type="SUPFAM" id="SSF46785">
    <property type="entry name" value="Winged helix' DNA-binding domain"/>
    <property type="match status" value="1"/>
</dbReference>
<dbReference type="InterPro" id="IPR036390">
    <property type="entry name" value="WH_DNA-bd_sf"/>
</dbReference>
<feature type="domain" description="Heat-inducible transcription repressor HrcA C-terminal" evidence="6">
    <location>
        <begin position="115"/>
        <end position="328"/>
    </location>
</feature>
<dbReference type="EMBL" id="CDMW01000001">
    <property type="protein sequence ID" value="CEL91124.1"/>
    <property type="molecule type" value="Genomic_DNA"/>
</dbReference>
<dbReference type="Gene3D" id="3.30.390.60">
    <property type="entry name" value="Heat-inducible transcription repressor hrca homolog, domain 3"/>
    <property type="match status" value="1"/>
</dbReference>
<protein>
    <recommendedName>
        <fullName evidence="5">Heat-inducible transcription repressor HrcA</fullName>
    </recommendedName>
</protein>
<dbReference type="InterPro" id="IPR021153">
    <property type="entry name" value="HrcA_C"/>
</dbReference>
<comment type="function">
    <text evidence="5">Negative regulator of class I heat shock genes (grpE-dnaK-dnaJ and groELS operons). Prevents heat-shock induction of these operons.</text>
</comment>
<feature type="domain" description="Winged helix-turn-helix transcription repressor HrcA DNA-binding" evidence="7">
    <location>
        <begin position="16"/>
        <end position="70"/>
    </location>
</feature>
<dbReference type="InterPro" id="IPR023120">
    <property type="entry name" value="WHTH_transcript_rep_HrcA_IDD"/>
</dbReference>
<keyword evidence="4 5" id="KW-0804">Transcription</keyword>
<sequence length="357" mass="40683">MLIDSRILIGGDAVVTERQNEILNLIIDIFTKTHEPVGSKALQDSINSSSATIRNDMAALEKQGLLEKAHTSSGRKPSVAGFQYFVKHSLSFDRLAENELYEVIKAFDHEFFNLEDILQQAADLLTKLSGCTVVALDVEPSRQRLTAFDIVVLSQHTALAVFTLDESNTITSQFMIPRNFLREDLDRLKGLVRERFLGQTVLDIHYKIRTEIPQIIQRYFTTTDNVIQLFEHIFGDIFKENVILSGKVQLLEFSDLTAYQFFDDPQKVAFEIRDSLAEDQMQSVRVADSRESCLADLTLISSKFLIPYRGFGVLAVVGPVNLDYQRLVSQMNVVNRVLTMKLTDFYRYLSSNHYEVH</sequence>
<evidence type="ECO:0000256" key="5">
    <source>
        <dbReference type="HAMAP-Rule" id="MF_00081"/>
    </source>
</evidence>
<evidence type="ECO:0000256" key="4">
    <source>
        <dbReference type="ARBA" id="ARBA00023163"/>
    </source>
</evidence>
<dbReference type="Gene3D" id="1.10.10.10">
    <property type="entry name" value="Winged helix-like DNA-binding domain superfamily/Winged helix DNA-binding domain"/>
    <property type="match status" value="1"/>
</dbReference>
<dbReference type="SUPFAM" id="SSF55781">
    <property type="entry name" value="GAF domain-like"/>
    <property type="match status" value="1"/>
</dbReference>
<dbReference type="InterPro" id="IPR005104">
    <property type="entry name" value="WHTH_HrcA_DNA-bd"/>
</dbReference>
<reference evidence="8 9" key="1">
    <citation type="submission" date="2015-01" db="EMBL/GenBank/DDBJ databases">
        <authorList>
            <person name="Pelicic Vladimir"/>
        </authorList>
    </citation>
    <scope>NUCLEOTIDE SEQUENCE [LARGE SCALE GENOMIC DNA]</scope>
    <source>
        <strain evidence="8 9">2908</strain>
    </source>
</reference>
<dbReference type="GO" id="GO:0003677">
    <property type="term" value="F:DNA binding"/>
    <property type="evidence" value="ECO:0007669"/>
    <property type="project" value="InterPro"/>
</dbReference>